<evidence type="ECO:0000256" key="3">
    <source>
        <dbReference type="ARBA" id="ARBA00022801"/>
    </source>
</evidence>
<evidence type="ECO:0000259" key="6">
    <source>
        <dbReference type="Pfam" id="PF24827"/>
    </source>
</evidence>
<keyword evidence="4" id="KW-0862">Zinc</keyword>
<name>A0ABV8VY66_9FLAO</name>
<keyword evidence="8" id="KW-1185">Reference proteome</keyword>
<proteinExistence type="predicted"/>
<evidence type="ECO:0000313" key="8">
    <source>
        <dbReference type="Proteomes" id="UP001595719"/>
    </source>
</evidence>
<dbReference type="InterPro" id="IPR053138">
    <property type="entry name" value="N-alpha-Ac-DABA_deacetylase"/>
</dbReference>
<feature type="signal peptide" evidence="5">
    <location>
        <begin position="1"/>
        <end position="19"/>
    </location>
</feature>
<evidence type="ECO:0000256" key="1">
    <source>
        <dbReference type="ARBA" id="ARBA00001947"/>
    </source>
</evidence>
<sequence>MKNLLFFLFSFLLFQTAQSQKNSLKKILALQQPGVKDTIFHLSTLDSITADLPATLIKGSQSGPTFTITAGIHGMEYPPIASLLQLRREINPQKLKGNLIIIPIMNLQSFYQRTPFVNPSDNLNLNRVFPGSRTGSITEVIANFITTQVFDATDLFLDLHGGDVNEDLIPFICYYDNKEFKEQTRLVSRLSENSGFSTIVSYPYAIAEGQPAMYAFKQAVRLGIPALSIEIGKLGSCEKSDVLFTKNAVYRMLKELQMYESKKVIPAAPAKNKYNRQAYVSGPGQGLFYSSFKAGSRVIKEEEIGYITDVFGCNVKIITAPQSGTILYKAGRLPVNEGETLFCIGYKAVD</sequence>
<keyword evidence="3" id="KW-0378">Hydrolase</keyword>
<dbReference type="RefSeq" id="WP_219071335.1">
    <property type="nucleotide sequence ID" value="NZ_JBHSCO010000001.1"/>
</dbReference>
<dbReference type="Pfam" id="PF24827">
    <property type="entry name" value="AstE_AspA_cat"/>
    <property type="match status" value="1"/>
</dbReference>
<keyword evidence="2" id="KW-0479">Metal-binding</keyword>
<organism evidence="7 8">
    <name type="scientific">Flavobacterium quisquiliarum</name>
    <dbReference type="NCBI Taxonomy" id="1834436"/>
    <lineage>
        <taxon>Bacteria</taxon>
        <taxon>Pseudomonadati</taxon>
        <taxon>Bacteroidota</taxon>
        <taxon>Flavobacteriia</taxon>
        <taxon>Flavobacteriales</taxon>
        <taxon>Flavobacteriaceae</taxon>
        <taxon>Flavobacterium</taxon>
    </lineage>
</organism>
<dbReference type="InterPro" id="IPR055438">
    <property type="entry name" value="AstE_AspA_cat"/>
</dbReference>
<evidence type="ECO:0000256" key="5">
    <source>
        <dbReference type="SAM" id="SignalP"/>
    </source>
</evidence>
<protein>
    <submittedName>
        <fullName evidence="7">Succinylglutamate desuccinylase/aspartoacylase family protein</fullName>
    </submittedName>
</protein>
<evidence type="ECO:0000256" key="4">
    <source>
        <dbReference type="ARBA" id="ARBA00022833"/>
    </source>
</evidence>
<dbReference type="InterPro" id="IPR043795">
    <property type="entry name" value="N-alpha-Ac-DABA-like"/>
</dbReference>
<comment type="cofactor">
    <cofactor evidence="1">
        <name>Zn(2+)</name>
        <dbReference type="ChEBI" id="CHEBI:29105"/>
    </cofactor>
</comment>
<dbReference type="Proteomes" id="UP001595719">
    <property type="component" value="Unassembled WGS sequence"/>
</dbReference>
<comment type="caution">
    <text evidence="7">The sequence shown here is derived from an EMBL/GenBank/DDBJ whole genome shotgun (WGS) entry which is preliminary data.</text>
</comment>
<accession>A0ABV8VY66</accession>
<evidence type="ECO:0000256" key="2">
    <source>
        <dbReference type="ARBA" id="ARBA00022723"/>
    </source>
</evidence>
<reference evidence="8" key="1">
    <citation type="journal article" date="2019" name="Int. J. Syst. Evol. Microbiol.">
        <title>The Global Catalogue of Microorganisms (GCM) 10K type strain sequencing project: providing services to taxonomists for standard genome sequencing and annotation.</title>
        <authorList>
            <consortium name="The Broad Institute Genomics Platform"/>
            <consortium name="The Broad Institute Genome Sequencing Center for Infectious Disease"/>
            <person name="Wu L."/>
            <person name="Ma J."/>
        </authorList>
    </citation>
    <scope>NUCLEOTIDE SEQUENCE [LARGE SCALE GENOMIC DNA]</scope>
    <source>
        <strain evidence="8">CGMCC 1.15345</strain>
    </source>
</reference>
<evidence type="ECO:0000313" key="7">
    <source>
        <dbReference type="EMBL" id="MFC4389459.1"/>
    </source>
</evidence>
<dbReference type="PIRSF" id="PIRSF039012">
    <property type="entry name" value="ASP"/>
    <property type="match status" value="1"/>
</dbReference>
<gene>
    <name evidence="7" type="ORF">ACFOY0_00520</name>
</gene>
<dbReference type="PANTHER" id="PTHR37326">
    <property type="entry name" value="BLL3975 PROTEIN"/>
    <property type="match status" value="1"/>
</dbReference>
<dbReference type="PANTHER" id="PTHR37326:SF1">
    <property type="entry name" value="BLL3975 PROTEIN"/>
    <property type="match status" value="1"/>
</dbReference>
<keyword evidence="5" id="KW-0732">Signal</keyword>
<feature type="domain" description="Succinylglutamate desuccinylase/Aspartoacylase catalytic" evidence="6">
    <location>
        <begin position="63"/>
        <end position="255"/>
    </location>
</feature>
<feature type="chain" id="PRO_5047421120" evidence="5">
    <location>
        <begin position="20"/>
        <end position="350"/>
    </location>
</feature>
<dbReference type="EMBL" id="JBHSCO010000001">
    <property type="protein sequence ID" value="MFC4389459.1"/>
    <property type="molecule type" value="Genomic_DNA"/>
</dbReference>